<dbReference type="GO" id="GO:0007121">
    <property type="term" value="P:bipolar cellular bud site selection"/>
    <property type="evidence" value="ECO:0007669"/>
    <property type="project" value="TreeGrafter"/>
</dbReference>
<dbReference type="EMBL" id="LXTC01000008">
    <property type="protein sequence ID" value="OBA19070.1"/>
    <property type="molecule type" value="Genomic_DNA"/>
</dbReference>
<evidence type="ECO:0000313" key="3">
    <source>
        <dbReference type="Proteomes" id="UP000092555"/>
    </source>
</evidence>
<dbReference type="GO" id="GO:0005826">
    <property type="term" value="C:actomyosin contractile ring"/>
    <property type="evidence" value="ECO:0007669"/>
    <property type="project" value="TreeGrafter"/>
</dbReference>
<dbReference type="OrthoDB" id="5588096at2759"/>
<dbReference type="GO" id="GO:0036267">
    <property type="term" value="P:invasive filamentous growth"/>
    <property type="evidence" value="ECO:0007669"/>
    <property type="project" value="TreeGrafter"/>
</dbReference>
<accession>A0A1A0H542</accession>
<reference evidence="2 3" key="1">
    <citation type="submission" date="2016-05" db="EMBL/GenBank/DDBJ databases">
        <title>Comparative genomics of biotechnologically important yeasts.</title>
        <authorList>
            <consortium name="DOE Joint Genome Institute"/>
            <person name="Riley R."/>
            <person name="Haridas S."/>
            <person name="Wolfe K.H."/>
            <person name="Lopes M.R."/>
            <person name="Hittinger C.T."/>
            <person name="Goker M."/>
            <person name="Salamov A."/>
            <person name="Wisecaver J."/>
            <person name="Long T.M."/>
            <person name="Aerts A.L."/>
            <person name="Barry K."/>
            <person name="Choi C."/>
            <person name="Clum A."/>
            <person name="Coughlan A.Y."/>
            <person name="Deshpande S."/>
            <person name="Douglass A.P."/>
            <person name="Hanson S.J."/>
            <person name="Klenk H.-P."/>
            <person name="LaButti K."/>
            <person name="Lapidus A."/>
            <person name="Lindquist E."/>
            <person name="Lipzen A."/>
            <person name="Meier-kolthoff J.P."/>
            <person name="Ohm R.A."/>
            <person name="Otillar R.P."/>
            <person name="Pangilinan J."/>
            <person name="Peng Y."/>
            <person name="Rokas A."/>
            <person name="Rosa C.A."/>
            <person name="Scheuner C."/>
            <person name="Sibirny A.A."/>
            <person name="Slot J.C."/>
            <person name="Stielow J.B."/>
            <person name="Sun H."/>
            <person name="Kurtzman C.P."/>
            <person name="Blackwell M."/>
            <person name="Grigoriev I.V."/>
            <person name="Jeffries T.W."/>
        </authorList>
    </citation>
    <scope>NUCLEOTIDE SEQUENCE [LARGE SCALE GENOMIC DNA]</scope>
    <source>
        <strain evidence="2 3">NRRL YB-4993</strain>
    </source>
</reference>
<dbReference type="GO" id="GO:0005935">
    <property type="term" value="C:cellular bud neck"/>
    <property type="evidence" value="ECO:0007669"/>
    <property type="project" value="TreeGrafter"/>
</dbReference>
<dbReference type="GO" id="GO:0043332">
    <property type="term" value="C:mating projection tip"/>
    <property type="evidence" value="ECO:0007669"/>
    <property type="project" value="TreeGrafter"/>
</dbReference>
<dbReference type="GO" id="GO:0000131">
    <property type="term" value="C:incipient cellular bud site"/>
    <property type="evidence" value="ECO:0007669"/>
    <property type="project" value="TreeGrafter"/>
</dbReference>
<protein>
    <recommendedName>
        <fullName evidence="1">ARF GTPase-activating protein GIT1 C-terminal domain-containing protein</fullName>
    </recommendedName>
</protein>
<comment type="caution">
    <text evidence="2">The sequence shown here is derived from an EMBL/GenBank/DDBJ whole genome shotgun (WGS) entry which is preliminary data.</text>
</comment>
<dbReference type="GeneID" id="30028070"/>
<feature type="non-terminal residue" evidence="2">
    <location>
        <position position="1"/>
    </location>
</feature>
<dbReference type="PANTHER" id="PTHR21601">
    <property type="entry name" value="SPA2 PROTEIN"/>
    <property type="match status" value="1"/>
</dbReference>
<organism evidence="2 3">
    <name type="scientific">Metschnikowia bicuspidata var. bicuspidata NRRL YB-4993</name>
    <dbReference type="NCBI Taxonomy" id="869754"/>
    <lineage>
        <taxon>Eukaryota</taxon>
        <taxon>Fungi</taxon>
        <taxon>Dikarya</taxon>
        <taxon>Ascomycota</taxon>
        <taxon>Saccharomycotina</taxon>
        <taxon>Pichiomycetes</taxon>
        <taxon>Metschnikowiaceae</taxon>
        <taxon>Metschnikowia</taxon>
    </lineage>
</organism>
<dbReference type="STRING" id="869754.A0A1A0H542"/>
<dbReference type="GO" id="GO:0005078">
    <property type="term" value="F:MAP-kinase scaffold activity"/>
    <property type="evidence" value="ECO:0007669"/>
    <property type="project" value="TreeGrafter"/>
</dbReference>
<name>A0A1A0H542_9ASCO</name>
<dbReference type="AlphaFoldDB" id="A0A1A0H542"/>
<dbReference type="Proteomes" id="UP000092555">
    <property type="component" value="Unassembled WGS sequence"/>
</dbReference>
<evidence type="ECO:0000313" key="2">
    <source>
        <dbReference type="EMBL" id="OBA19070.1"/>
    </source>
</evidence>
<dbReference type="GO" id="GO:1902716">
    <property type="term" value="C:cell cortex of growing cell tip"/>
    <property type="evidence" value="ECO:0007669"/>
    <property type="project" value="TreeGrafter"/>
</dbReference>
<keyword evidence="3" id="KW-1185">Reference proteome</keyword>
<gene>
    <name evidence="2" type="ORF">METBIDRAFT_21702</name>
</gene>
<proteinExistence type="predicted"/>
<dbReference type="GO" id="GO:0007124">
    <property type="term" value="P:pseudohyphal growth"/>
    <property type="evidence" value="ECO:0007669"/>
    <property type="project" value="TreeGrafter"/>
</dbReference>
<dbReference type="Gene3D" id="1.20.120.330">
    <property type="entry name" value="Nucleotidyltransferases domain 2"/>
    <property type="match status" value="1"/>
</dbReference>
<feature type="non-terminal residue" evidence="2">
    <location>
        <position position="194"/>
    </location>
</feature>
<dbReference type="PANTHER" id="PTHR21601:SF0">
    <property type="entry name" value="PROTEIN SPA2-RELATED"/>
    <property type="match status" value="1"/>
</dbReference>
<dbReference type="Pfam" id="PF12205">
    <property type="entry name" value="GIT1_C"/>
    <property type="match status" value="1"/>
</dbReference>
<dbReference type="GO" id="GO:0005934">
    <property type="term" value="C:cellular bud tip"/>
    <property type="evidence" value="ECO:0007669"/>
    <property type="project" value="TreeGrafter"/>
</dbReference>
<dbReference type="InterPro" id="IPR022018">
    <property type="entry name" value="GIT1_C"/>
</dbReference>
<dbReference type="InterPro" id="IPR039892">
    <property type="entry name" value="Spa2/Sph1"/>
</dbReference>
<sequence>EEFEDADDDFFDEEEDEIRQRQDYRKSMAAATFNFDLFDIDDPDNTVTQVLLYLEHQTVQVISTIQDLLSAIKKPDATRGELRENSGAISEVIKQMTEATNTSMNQTRNYLLREHGSWVVKSLEDCNHRMNALCKPNTEKQDVEFADRHFKQRLAGISFDIAKCTKELVKTVEEASLKEDIAHLDARLNHPDDL</sequence>
<dbReference type="RefSeq" id="XP_018709605.1">
    <property type="nucleotide sequence ID" value="XM_018855094.1"/>
</dbReference>
<evidence type="ECO:0000259" key="1">
    <source>
        <dbReference type="Pfam" id="PF12205"/>
    </source>
</evidence>
<feature type="domain" description="ARF GTPase-activating protein GIT1 C-terminal" evidence="1">
    <location>
        <begin position="53"/>
        <end position="172"/>
    </location>
</feature>